<organism evidence="2 3">
    <name type="scientific">Coptis chinensis</name>
    <dbReference type="NCBI Taxonomy" id="261450"/>
    <lineage>
        <taxon>Eukaryota</taxon>
        <taxon>Viridiplantae</taxon>
        <taxon>Streptophyta</taxon>
        <taxon>Embryophyta</taxon>
        <taxon>Tracheophyta</taxon>
        <taxon>Spermatophyta</taxon>
        <taxon>Magnoliopsida</taxon>
        <taxon>Ranunculales</taxon>
        <taxon>Ranunculaceae</taxon>
        <taxon>Coptidoideae</taxon>
        <taxon>Coptis</taxon>
    </lineage>
</organism>
<protein>
    <submittedName>
        <fullName evidence="2">Uncharacterized protein</fullName>
    </submittedName>
</protein>
<name>A0A835LS77_9MAGN</name>
<keyword evidence="3" id="KW-1185">Reference proteome</keyword>
<sequence length="96" mass="11107">MLLPWQQKEKEDAHHANWQLMNLSNSLIIMLCLIQLILVTSFLGATKDYGIEECSRRLIDPSEPTVDRYSSRVEEQNFDKKILRPLAGGRLAHHHP</sequence>
<gene>
    <name evidence="2" type="ORF">IFM89_020319</name>
</gene>
<dbReference type="AlphaFoldDB" id="A0A835LS77"/>
<accession>A0A835LS77</accession>
<evidence type="ECO:0000313" key="2">
    <source>
        <dbReference type="EMBL" id="KAF9601524.1"/>
    </source>
</evidence>
<reference evidence="2 3" key="1">
    <citation type="submission" date="2020-10" db="EMBL/GenBank/DDBJ databases">
        <title>The Coptis chinensis genome and diversification of protoberbering-type alkaloids.</title>
        <authorList>
            <person name="Wang B."/>
            <person name="Shu S."/>
            <person name="Song C."/>
            <person name="Liu Y."/>
        </authorList>
    </citation>
    <scope>NUCLEOTIDE SEQUENCE [LARGE SCALE GENOMIC DNA]</scope>
    <source>
        <strain evidence="2">HL-2020</strain>
        <tissue evidence="2">Leaf</tissue>
    </source>
</reference>
<evidence type="ECO:0000256" key="1">
    <source>
        <dbReference type="SAM" id="Phobius"/>
    </source>
</evidence>
<keyword evidence="1" id="KW-0472">Membrane</keyword>
<dbReference type="Proteomes" id="UP000631114">
    <property type="component" value="Unassembled WGS sequence"/>
</dbReference>
<keyword evidence="1" id="KW-0812">Transmembrane</keyword>
<feature type="transmembrane region" description="Helical" evidence="1">
    <location>
        <begin position="27"/>
        <end position="46"/>
    </location>
</feature>
<keyword evidence="1" id="KW-1133">Transmembrane helix</keyword>
<evidence type="ECO:0000313" key="3">
    <source>
        <dbReference type="Proteomes" id="UP000631114"/>
    </source>
</evidence>
<comment type="caution">
    <text evidence="2">The sequence shown here is derived from an EMBL/GenBank/DDBJ whole genome shotgun (WGS) entry which is preliminary data.</text>
</comment>
<dbReference type="EMBL" id="JADFTS010000006">
    <property type="protein sequence ID" value="KAF9601524.1"/>
    <property type="molecule type" value="Genomic_DNA"/>
</dbReference>
<proteinExistence type="predicted"/>